<reference evidence="7 8" key="1">
    <citation type="submission" date="2016-10" db="EMBL/GenBank/DDBJ databases">
        <authorList>
            <person name="de Groot N.N."/>
        </authorList>
    </citation>
    <scope>NUCLEOTIDE SEQUENCE [LARGE SCALE GENOMIC DNA]</scope>
    <source>
        <strain evidence="8">L7-484,KACC 16230,DSM 25025</strain>
    </source>
</reference>
<dbReference type="PANTHER" id="PTHR43776">
    <property type="entry name" value="TRANSPORT ATP-BINDING PROTEIN"/>
    <property type="match status" value="1"/>
</dbReference>
<evidence type="ECO:0000313" key="8">
    <source>
        <dbReference type="Proteomes" id="UP000198793"/>
    </source>
</evidence>
<protein>
    <submittedName>
        <fullName evidence="7">Peptide/nickel transport system ATP-binding protein</fullName>
    </submittedName>
</protein>
<organism evidence="7 8">
    <name type="scientific">Aureimonas jatrophae</name>
    <dbReference type="NCBI Taxonomy" id="1166073"/>
    <lineage>
        <taxon>Bacteria</taxon>
        <taxon>Pseudomonadati</taxon>
        <taxon>Pseudomonadota</taxon>
        <taxon>Alphaproteobacteria</taxon>
        <taxon>Hyphomicrobiales</taxon>
        <taxon>Aurantimonadaceae</taxon>
        <taxon>Aureimonas</taxon>
    </lineage>
</organism>
<proteinExistence type="inferred from homology"/>
<dbReference type="GO" id="GO:0015833">
    <property type="term" value="P:peptide transport"/>
    <property type="evidence" value="ECO:0007669"/>
    <property type="project" value="InterPro"/>
</dbReference>
<dbReference type="STRING" id="1166073.SAMN05192530_11832"/>
<dbReference type="NCBIfam" id="TIGR01727">
    <property type="entry name" value="oligo_HPY"/>
    <property type="match status" value="1"/>
</dbReference>
<evidence type="ECO:0000313" key="7">
    <source>
        <dbReference type="EMBL" id="SDO89164.1"/>
    </source>
</evidence>
<feature type="domain" description="ABC transporter" evidence="6">
    <location>
        <begin position="14"/>
        <end position="262"/>
    </location>
</feature>
<dbReference type="FunFam" id="3.40.50.300:FF:000016">
    <property type="entry name" value="Oligopeptide ABC transporter ATP-binding component"/>
    <property type="match status" value="1"/>
</dbReference>
<keyword evidence="4" id="KW-0547">Nucleotide-binding</keyword>
<dbReference type="GO" id="GO:0005524">
    <property type="term" value="F:ATP binding"/>
    <property type="evidence" value="ECO:0007669"/>
    <property type="project" value="UniProtKB-KW"/>
</dbReference>
<dbReference type="Proteomes" id="UP000198793">
    <property type="component" value="Unassembled WGS sequence"/>
</dbReference>
<evidence type="ECO:0000256" key="1">
    <source>
        <dbReference type="ARBA" id="ARBA00004417"/>
    </source>
</evidence>
<dbReference type="InterPro" id="IPR050319">
    <property type="entry name" value="ABC_transp_ATP-bind"/>
</dbReference>
<keyword evidence="3" id="KW-0813">Transport</keyword>
<dbReference type="SUPFAM" id="SSF52540">
    <property type="entry name" value="P-loop containing nucleoside triphosphate hydrolases"/>
    <property type="match status" value="1"/>
</dbReference>
<dbReference type="Pfam" id="PF08352">
    <property type="entry name" value="oligo_HPY"/>
    <property type="match status" value="1"/>
</dbReference>
<dbReference type="Pfam" id="PF00005">
    <property type="entry name" value="ABC_tran"/>
    <property type="match status" value="1"/>
</dbReference>
<name>A0A1H0N8W9_9HYPH</name>
<dbReference type="Gene3D" id="3.40.50.300">
    <property type="entry name" value="P-loop containing nucleotide triphosphate hydrolases"/>
    <property type="match status" value="1"/>
</dbReference>
<evidence type="ECO:0000256" key="5">
    <source>
        <dbReference type="ARBA" id="ARBA00022840"/>
    </source>
</evidence>
<dbReference type="OrthoDB" id="8456289at2"/>
<gene>
    <name evidence="7" type="ORF">SAMN05192530_11832</name>
</gene>
<dbReference type="InterPro" id="IPR027417">
    <property type="entry name" value="P-loop_NTPase"/>
</dbReference>
<dbReference type="InterPro" id="IPR003593">
    <property type="entry name" value="AAA+_ATPase"/>
</dbReference>
<dbReference type="CDD" id="cd03257">
    <property type="entry name" value="ABC_NikE_OppD_transporters"/>
    <property type="match status" value="1"/>
</dbReference>
<evidence type="ECO:0000259" key="6">
    <source>
        <dbReference type="PROSITE" id="PS50893"/>
    </source>
</evidence>
<sequence length="370" mass="40470">MSAVASAPVAEPILEGRNLVKRFGGGGFLARRPAVHALNDVSLKVQRGEVFAVVGESGCGKSTLGRVLLDLISPTSGEVRFEGRSISGAKGADALKLRRELQIVFQDPFASINPRMSAGEVVGEPIWLHGLRPASERRERVAELFRTVGLRPAMMDRFPHEFSGGQRQRIGIARALACEPTLLLGDEPVSALDVSIQAQIVNLLEELKERLGLTLVVVAHDLAVIRHMSDRVAVMYLGEIVEEAPTEPLFDQPLHPYTMALMEAIPQPSPLLKRERHLLEGDVPNPVQPPSGCKFHTRCPHAKPRCSAERPALETADASGRRVACHFWREIQAAGTSASLPLPPANERLDRRLALYRQWQAQKPAAEIPA</sequence>
<dbReference type="GO" id="GO:0055085">
    <property type="term" value="P:transmembrane transport"/>
    <property type="evidence" value="ECO:0007669"/>
    <property type="project" value="UniProtKB-ARBA"/>
</dbReference>
<dbReference type="PROSITE" id="PS50893">
    <property type="entry name" value="ABC_TRANSPORTER_2"/>
    <property type="match status" value="1"/>
</dbReference>
<evidence type="ECO:0000256" key="3">
    <source>
        <dbReference type="ARBA" id="ARBA00022448"/>
    </source>
</evidence>
<evidence type="ECO:0000256" key="2">
    <source>
        <dbReference type="ARBA" id="ARBA00005417"/>
    </source>
</evidence>
<dbReference type="InterPro" id="IPR003439">
    <property type="entry name" value="ABC_transporter-like_ATP-bd"/>
</dbReference>
<accession>A0A1H0N8W9</accession>
<dbReference type="PANTHER" id="PTHR43776:SF7">
    <property type="entry name" value="D,D-DIPEPTIDE TRANSPORT ATP-BINDING PROTEIN DDPF-RELATED"/>
    <property type="match status" value="1"/>
</dbReference>
<dbReference type="AlphaFoldDB" id="A0A1H0N8W9"/>
<dbReference type="GO" id="GO:0005886">
    <property type="term" value="C:plasma membrane"/>
    <property type="evidence" value="ECO:0007669"/>
    <property type="project" value="UniProtKB-SubCell"/>
</dbReference>
<comment type="similarity">
    <text evidence="2">Belongs to the ABC transporter superfamily.</text>
</comment>
<dbReference type="PROSITE" id="PS00211">
    <property type="entry name" value="ABC_TRANSPORTER_1"/>
    <property type="match status" value="1"/>
</dbReference>
<evidence type="ECO:0000256" key="4">
    <source>
        <dbReference type="ARBA" id="ARBA00022741"/>
    </source>
</evidence>
<keyword evidence="8" id="KW-1185">Reference proteome</keyword>
<dbReference type="SMART" id="SM00382">
    <property type="entry name" value="AAA"/>
    <property type="match status" value="1"/>
</dbReference>
<keyword evidence="5 7" id="KW-0067">ATP-binding</keyword>
<dbReference type="GO" id="GO:0016887">
    <property type="term" value="F:ATP hydrolysis activity"/>
    <property type="evidence" value="ECO:0007669"/>
    <property type="project" value="InterPro"/>
</dbReference>
<dbReference type="InterPro" id="IPR017871">
    <property type="entry name" value="ABC_transporter-like_CS"/>
</dbReference>
<comment type="subcellular location">
    <subcellularLocation>
        <location evidence="1">Cell inner membrane</location>
        <topology evidence="1">Peripheral membrane protein</topology>
    </subcellularLocation>
</comment>
<dbReference type="RefSeq" id="WP_090677182.1">
    <property type="nucleotide sequence ID" value="NZ_FNIT01000018.1"/>
</dbReference>
<dbReference type="InterPro" id="IPR013563">
    <property type="entry name" value="Oligopep_ABC_C"/>
</dbReference>
<dbReference type="EMBL" id="FNIT01000018">
    <property type="protein sequence ID" value="SDO89164.1"/>
    <property type="molecule type" value="Genomic_DNA"/>
</dbReference>